<accession>M2MEH7</accession>
<evidence type="ECO:0000313" key="12">
    <source>
        <dbReference type="EMBL" id="EMC94976.1"/>
    </source>
</evidence>
<comment type="subcellular location">
    <subcellularLocation>
        <location evidence="2">Endosome</location>
    </subcellularLocation>
    <subcellularLocation>
        <location evidence="1">Vacuole membrane</location>
        <topology evidence="1">Peripheral membrane protein</topology>
    </subcellularLocation>
</comment>
<evidence type="ECO:0000256" key="4">
    <source>
        <dbReference type="ARBA" id="ARBA00022554"/>
    </source>
</evidence>
<evidence type="ECO:0000256" key="2">
    <source>
        <dbReference type="ARBA" id="ARBA00004177"/>
    </source>
</evidence>
<evidence type="ECO:0000313" key="13">
    <source>
        <dbReference type="Proteomes" id="UP000011761"/>
    </source>
</evidence>
<dbReference type="GO" id="GO:0010008">
    <property type="term" value="C:endosome membrane"/>
    <property type="evidence" value="ECO:0007669"/>
    <property type="project" value="UniProtKB-SubCell"/>
</dbReference>
<dbReference type="OMA" id="LAYFLNC"/>
<dbReference type="Proteomes" id="UP000011761">
    <property type="component" value="Unassembled WGS sequence"/>
</dbReference>
<proteinExistence type="inferred from homology"/>
<dbReference type="PANTHER" id="PTHR10555">
    <property type="entry name" value="SORTING NEXIN"/>
    <property type="match status" value="1"/>
</dbReference>
<dbReference type="SMART" id="SM00312">
    <property type="entry name" value="PX"/>
    <property type="match status" value="1"/>
</dbReference>
<dbReference type="GO" id="GO:0005774">
    <property type="term" value="C:vacuolar membrane"/>
    <property type="evidence" value="ECO:0007669"/>
    <property type="project" value="UniProtKB-SubCell"/>
</dbReference>
<evidence type="ECO:0000256" key="5">
    <source>
        <dbReference type="ARBA" id="ARBA00022753"/>
    </source>
</evidence>
<dbReference type="PANTHER" id="PTHR10555:SF170">
    <property type="entry name" value="FI18122P1"/>
    <property type="match status" value="1"/>
</dbReference>
<dbReference type="InterPro" id="IPR037917">
    <property type="entry name" value="Ypt35_PX"/>
</dbReference>
<dbReference type="SUPFAM" id="SSF64268">
    <property type="entry name" value="PX domain"/>
    <property type="match status" value="1"/>
</dbReference>
<evidence type="ECO:0000256" key="1">
    <source>
        <dbReference type="ARBA" id="ARBA00004148"/>
    </source>
</evidence>
<organism evidence="12 13">
    <name type="scientific">Baudoinia panamericana (strain UAMH 10762)</name>
    <name type="common">Angels' share fungus</name>
    <name type="synonym">Baudoinia compniacensis (strain UAMH 10762)</name>
    <dbReference type="NCBI Taxonomy" id="717646"/>
    <lineage>
        <taxon>Eukaryota</taxon>
        <taxon>Fungi</taxon>
        <taxon>Dikarya</taxon>
        <taxon>Ascomycota</taxon>
        <taxon>Pezizomycotina</taxon>
        <taxon>Dothideomycetes</taxon>
        <taxon>Dothideomycetidae</taxon>
        <taxon>Mycosphaerellales</taxon>
        <taxon>Teratosphaeriaceae</taxon>
        <taxon>Baudoinia</taxon>
    </lineage>
</organism>
<dbReference type="CDD" id="cd07280">
    <property type="entry name" value="PX_YPT35"/>
    <property type="match status" value="1"/>
</dbReference>
<comment type="similarity">
    <text evidence="3">Belongs to the YPT35 family.</text>
</comment>
<keyword evidence="13" id="KW-1185">Reference proteome</keyword>
<dbReference type="KEGG" id="bcom:BAUCODRAFT_34976"/>
<dbReference type="PROSITE" id="PS50195">
    <property type="entry name" value="PX"/>
    <property type="match status" value="1"/>
</dbReference>
<keyword evidence="6" id="KW-0472">Membrane</keyword>
<keyword evidence="5" id="KW-0967">Endosome</keyword>
<dbReference type="GO" id="GO:0032266">
    <property type="term" value="F:phosphatidylinositol-3-phosphate binding"/>
    <property type="evidence" value="ECO:0007669"/>
    <property type="project" value="InterPro"/>
</dbReference>
<evidence type="ECO:0000256" key="9">
    <source>
        <dbReference type="ARBA" id="ARBA00033785"/>
    </source>
</evidence>
<evidence type="ECO:0000256" key="7">
    <source>
        <dbReference type="ARBA" id="ARBA00033728"/>
    </source>
</evidence>
<comment type="function">
    <text evidence="7">Recruits the lipid transfer protein VPS13 to endosomal and vacuolar membranes.</text>
</comment>
<dbReference type="HOGENOM" id="CLU_070610_0_1_1"/>
<keyword evidence="4" id="KW-0926">Vacuole</keyword>
<evidence type="ECO:0000256" key="8">
    <source>
        <dbReference type="ARBA" id="ARBA00033774"/>
    </source>
</evidence>
<dbReference type="EMBL" id="KB445557">
    <property type="protein sequence ID" value="EMC94976.1"/>
    <property type="molecule type" value="Genomic_DNA"/>
</dbReference>
<dbReference type="Pfam" id="PF00787">
    <property type="entry name" value="PX"/>
    <property type="match status" value="1"/>
</dbReference>
<dbReference type="InterPro" id="IPR001683">
    <property type="entry name" value="PX_dom"/>
</dbReference>
<evidence type="ECO:0000256" key="3">
    <source>
        <dbReference type="ARBA" id="ARBA00007426"/>
    </source>
</evidence>
<dbReference type="GeneID" id="19112573"/>
<name>M2MEH7_BAUPA</name>
<evidence type="ECO:0000256" key="10">
    <source>
        <dbReference type="SAM" id="MobiDB-lite"/>
    </source>
</evidence>
<evidence type="ECO:0000259" key="11">
    <source>
        <dbReference type="PROSITE" id="PS50195"/>
    </source>
</evidence>
<dbReference type="STRING" id="717646.M2MEH7"/>
<dbReference type="OrthoDB" id="10254720at2759"/>
<dbReference type="RefSeq" id="XP_007677379.1">
    <property type="nucleotide sequence ID" value="XM_007679189.1"/>
</dbReference>
<protein>
    <recommendedName>
        <fullName evidence="8">Endosomal/vacuolar adapter protein YPT35</fullName>
    </recommendedName>
    <alternativeName>
        <fullName evidence="9">PX domain-containing protein YPT35</fullName>
    </alternativeName>
</protein>
<feature type="domain" description="PX" evidence="11">
    <location>
        <begin position="107"/>
        <end position="217"/>
    </location>
</feature>
<sequence length="217" mass="24013">MEDEPSPPNHAVSHGSPQDERTATAALHVPDDTLNADGCNTAGRCTANAVEGRQDFHVTDAPPFWTRHGRSVSSVSYHSINGQRPAPITLEDRSFEENEVTQGCWAKSVSIDDFTIVSGATGIGAYVVWHCTVATLKGGDLEMRKRYSEFDRLRTDLVRAFPHAEAMIPQLPRKSTVSRFRPRFLESRKAGLAHFMNCVLLNPEFAASPILKDFIFS</sequence>
<dbReference type="eggNOG" id="ENOG502S8A5">
    <property type="taxonomic scope" value="Eukaryota"/>
</dbReference>
<reference evidence="12 13" key="1">
    <citation type="journal article" date="2012" name="PLoS Pathog.">
        <title>Diverse lifestyles and strategies of plant pathogenesis encoded in the genomes of eighteen Dothideomycetes fungi.</title>
        <authorList>
            <person name="Ohm R.A."/>
            <person name="Feau N."/>
            <person name="Henrissat B."/>
            <person name="Schoch C.L."/>
            <person name="Horwitz B.A."/>
            <person name="Barry K.W."/>
            <person name="Condon B.J."/>
            <person name="Copeland A.C."/>
            <person name="Dhillon B."/>
            <person name="Glaser F."/>
            <person name="Hesse C.N."/>
            <person name="Kosti I."/>
            <person name="LaButti K."/>
            <person name="Lindquist E.A."/>
            <person name="Lucas S."/>
            <person name="Salamov A.A."/>
            <person name="Bradshaw R.E."/>
            <person name="Ciuffetti L."/>
            <person name="Hamelin R.C."/>
            <person name="Kema G.H.J."/>
            <person name="Lawrence C."/>
            <person name="Scott J.A."/>
            <person name="Spatafora J.W."/>
            <person name="Turgeon B.G."/>
            <person name="de Wit P.J.G.M."/>
            <person name="Zhong S."/>
            <person name="Goodwin S.B."/>
            <person name="Grigoriev I.V."/>
        </authorList>
    </citation>
    <scope>NUCLEOTIDE SEQUENCE [LARGE SCALE GENOMIC DNA]</scope>
    <source>
        <strain evidence="12 13">UAMH 10762</strain>
    </source>
</reference>
<feature type="region of interest" description="Disordered" evidence="10">
    <location>
        <begin position="1"/>
        <end position="20"/>
    </location>
</feature>
<dbReference type="InterPro" id="IPR036871">
    <property type="entry name" value="PX_dom_sf"/>
</dbReference>
<dbReference type="Gene3D" id="3.30.1520.10">
    <property type="entry name" value="Phox-like domain"/>
    <property type="match status" value="1"/>
</dbReference>
<dbReference type="AlphaFoldDB" id="M2MEH7"/>
<gene>
    <name evidence="12" type="ORF">BAUCODRAFT_34976</name>
</gene>
<evidence type="ECO:0000256" key="6">
    <source>
        <dbReference type="ARBA" id="ARBA00023136"/>
    </source>
</evidence>